<proteinExistence type="predicted"/>
<feature type="region of interest" description="Disordered" evidence="2">
    <location>
        <begin position="944"/>
        <end position="985"/>
    </location>
</feature>
<dbReference type="EMBL" id="JARRAG010000002">
    <property type="protein sequence ID" value="MDG3007962.1"/>
    <property type="molecule type" value="Genomic_DNA"/>
</dbReference>
<dbReference type="Pfam" id="PF13514">
    <property type="entry name" value="AAA_27"/>
    <property type="match status" value="1"/>
</dbReference>
<dbReference type="Gene3D" id="3.40.50.300">
    <property type="entry name" value="P-loop containing nucleotide triphosphate hydrolases"/>
    <property type="match status" value="2"/>
</dbReference>
<feature type="region of interest" description="Disordered" evidence="2">
    <location>
        <begin position="1163"/>
        <end position="1201"/>
    </location>
</feature>
<dbReference type="PANTHER" id="PTHR41259:SF1">
    <property type="entry name" value="DOUBLE-STRAND BREAK REPAIR RAD50 ATPASE, PUTATIVE-RELATED"/>
    <property type="match status" value="1"/>
</dbReference>
<evidence type="ECO:0000256" key="2">
    <source>
        <dbReference type="SAM" id="MobiDB-lite"/>
    </source>
</evidence>
<feature type="domain" description="YhaN AAA" evidence="3">
    <location>
        <begin position="1"/>
        <end position="206"/>
    </location>
</feature>
<dbReference type="RefSeq" id="WP_277864230.1">
    <property type="nucleotide sequence ID" value="NZ_JARRAG010000002.1"/>
</dbReference>
<name>A0ABT6FK55_9BACT</name>
<evidence type="ECO:0000313" key="4">
    <source>
        <dbReference type="EMBL" id="MDG3007962.1"/>
    </source>
</evidence>
<feature type="compositionally biased region" description="Basic and acidic residues" evidence="2">
    <location>
        <begin position="946"/>
        <end position="966"/>
    </location>
</feature>
<comment type="caution">
    <text evidence="4">The sequence shown here is derived from an EMBL/GenBank/DDBJ whole genome shotgun (WGS) entry which is preliminary data.</text>
</comment>
<keyword evidence="5" id="KW-1185">Reference proteome</keyword>
<dbReference type="SUPFAM" id="SSF52540">
    <property type="entry name" value="P-loop containing nucleoside triphosphate hydrolases"/>
    <property type="match status" value="1"/>
</dbReference>
<gene>
    <name evidence="4" type="ORF">PZE19_29715</name>
</gene>
<dbReference type="InterPro" id="IPR027417">
    <property type="entry name" value="P-loop_NTPase"/>
</dbReference>
<accession>A0ABT6FK55</accession>
<dbReference type="InterPro" id="IPR038734">
    <property type="entry name" value="YhaN_AAA"/>
</dbReference>
<dbReference type="Proteomes" id="UP001216907">
    <property type="component" value="Unassembled WGS sequence"/>
</dbReference>
<organism evidence="4 5">
    <name type="scientific">Paludisphaera mucosa</name>
    <dbReference type="NCBI Taxonomy" id="3030827"/>
    <lineage>
        <taxon>Bacteria</taxon>
        <taxon>Pseudomonadati</taxon>
        <taxon>Planctomycetota</taxon>
        <taxon>Planctomycetia</taxon>
        <taxon>Isosphaerales</taxon>
        <taxon>Isosphaeraceae</taxon>
        <taxon>Paludisphaera</taxon>
    </lineage>
</organism>
<dbReference type="PANTHER" id="PTHR41259">
    <property type="entry name" value="DOUBLE-STRAND BREAK REPAIR RAD50 ATPASE, PUTATIVE-RELATED"/>
    <property type="match status" value="1"/>
</dbReference>
<feature type="compositionally biased region" description="Basic and acidic residues" evidence="2">
    <location>
        <begin position="1168"/>
        <end position="1177"/>
    </location>
</feature>
<keyword evidence="1" id="KW-0175">Coiled coil</keyword>
<evidence type="ECO:0000259" key="3">
    <source>
        <dbReference type="Pfam" id="PF13514"/>
    </source>
</evidence>
<sequence length="1201" mass="133360">MRIRSLHVGAYGRFRDLDLALDGEGVQMILGPNEAGKTTLLEFVRELLFGFAERTPYAFGPAANGKVEGGATLALDDGSLVAMRRRKGRKNTVSGSIDGRAGELDEEAFEALLGGASPNLFRSVFAFGLEELAAGERSLADQSVKSVLFSAGAAGAADPKRVLESLDAEARKLYTDQSKTLVVNRLLTDLADLSKQVKGKSIRCESYEQRRQELETAEAEADALGATLLEAARDLALREKLAKAHPPWRELGMLRRERAGLSAPEGFPADGLARFEAVEAEAARLAEERDKDLEGAARAERALADVRFDPRPIERRALIEELNRAIEAVKQARRDLPEDRRQRDAALREAADRVAGLAPDWTLDDLRGFQLTAERKDRFDRLVDERDARLKALDDLAARRARIVEERDEKAAELAELGDPVDVAPWSALMQEADAYKNDVQECDRRRAEHRKLQREVDDLLPRLAPPLASPTIRAAQLPAPPREAVARFKQDLQRIDGRVEAAEAALARDEAGLDALGREVAALAGRDADLPSRDVLDAMREGRDAGWDLVRRRFVDREDVEAEIREWLAEHAADAPPDLIAAFPETIRRADLYADDLFRHSSAVAKLEQLHALRDRVRHDREALDDLRADAAAVLNCWRGLWADCGLAPLAPEAMEGWLDRLEALRSLQARLAEHEQEGRLLRGRIDDFERRLGELTGHMGVPAARLLVVAREREREIREAEKARGDLRTAGRRLQEKADRLEAEAQARRADEPAWDARRAALLRELHLPEAWDVGLLGRVLQGLGETAAGLKLADACDVRIAAHETRLAAFEPRVRALVEEIAPELADAAPEQAAAELHARLTGSVQDRERQANLEKNRADALAEAARREERLGRLRCDREALLLAAGAETAAAYRAAAAQAARIAELERAMLDKSREFDRLREAEPLDAFVARLESADAPGLEAERAEAEARRDRVQAEKSAADRNVGSRRQALSEYERGGGDAAEIQEKVSARRAELAAVVDRYVPLVLAQHLLRQAIARFEQDARPEMLRETSRLFETMTGGRYVRVERPDDDESPLQVRRIDDEVLEPHQLSTGTREQLYLAVRLAYVLHYCGRAESLPIVMDDVLANFDDDRSRRTLRALGEISKKVQVLFLTCHPHTIELGREVFPLLRPLALAAAGKPGEPDPPKLEAEPEGSPRGGKGRRQRTLLDLSPSN</sequence>
<reference evidence="4 5" key="1">
    <citation type="submission" date="2023-03" db="EMBL/GenBank/DDBJ databases">
        <title>Paludisphaera mucosa sp. nov. a novel planctomycete from northern fen.</title>
        <authorList>
            <person name="Ivanova A."/>
        </authorList>
    </citation>
    <scope>NUCLEOTIDE SEQUENCE [LARGE SCALE GENOMIC DNA]</scope>
    <source>
        <strain evidence="4 5">Pla2</strain>
    </source>
</reference>
<protein>
    <submittedName>
        <fullName evidence="4">AAA family ATPase</fullName>
    </submittedName>
</protein>
<evidence type="ECO:0000313" key="5">
    <source>
        <dbReference type="Proteomes" id="UP001216907"/>
    </source>
</evidence>
<feature type="coiled-coil region" evidence="1">
    <location>
        <begin position="190"/>
        <end position="234"/>
    </location>
</feature>
<feature type="coiled-coil region" evidence="1">
    <location>
        <begin position="666"/>
        <end position="753"/>
    </location>
</feature>
<evidence type="ECO:0000256" key="1">
    <source>
        <dbReference type="SAM" id="Coils"/>
    </source>
</evidence>